<organism evidence="1 2">
    <name type="scientific">Ixodes persulcatus</name>
    <name type="common">Taiga tick</name>
    <dbReference type="NCBI Taxonomy" id="34615"/>
    <lineage>
        <taxon>Eukaryota</taxon>
        <taxon>Metazoa</taxon>
        <taxon>Ecdysozoa</taxon>
        <taxon>Arthropoda</taxon>
        <taxon>Chelicerata</taxon>
        <taxon>Arachnida</taxon>
        <taxon>Acari</taxon>
        <taxon>Parasitiformes</taxon>
        <taxon>Ixodida</taxon>
        <taxon>Ixodoidea</taxon>
        <taxon>Ixodidae</taxon>
        <taxon>Ixodinae</taxon>
        <taxon>Ixodes</taxon>
    </lineage>
</organism>
<keyword evidence="2" id="KW-1185">Reference proteome</keyword>
<evidence type="ECO:0000313" key="2">
    <source>
        <dbReference type="Proteomes" id="UP000805193"/>
    </source>
</evidence>
<comment type="caution">
    <text evidence="1">The sequence shown here is derived from an EMBL/GenBank/DDBJ whole genome shotgun (WGS) entry which is preliminary data.</text>
</comment>
<sequence length="260" mass="28237">MKDLRGHVALVTGAVGGLGSAIVGALLTKGCKVALLDINEGLGAKAAARHQKEYGKESCVFYKCDVTNEPQLEECFKSTRLKFGGLDIVINNAGIFKEEDWRMTFAINTEAVYSGILLGLKYMGKDNGFNGGHIISTASIAGLYVLPSVPAYNASKVAVVAMTRAFGAKLHLDRHGVRVNCVCPDPINTPLWGQISDHFKLDPITAPLHVVYDKRAQRPEDVALGFIKLLEDDDKNGAALLSLHTDGLQYYNFQEPTPEF</sequence>
<reference evidence="1 2" key="1">
    <citation type="journal article" date="2020" name="Cell">
        <title>Large-Scale Comparative Analyses of Tick Genomes Elucidate Their Genetic Diversity and Vector Capacities.</title>
        <authorList>
            <consortium name="Tick Genome and Microbiome Consortium (TIGMIC)"/>
            <person name="Jia N."/>
            <person name="Wang J."/>
            <person name="Shi W."/>
            <person name="Du L."/>
            <person name="Sun Y."/>
            <person name="Zhan W."/>
            <person name="Jiang J.F."/>
            <person name="Wang Q."/>
            <person name="Zhang B."/>
            <person name="Ji P."/>
            <person name="Bell-Sakyi L."/>
            <person name="Cui X.M."/>
            <person name="Yuan T.T."/>
            <person name="Jiang B.G."/>
            <person name="Yang W.F."/>
            <person name="Lam T.T."/>
            <person name="Chang Q.C."/>
            <person name="Ding S.J."/>
            <person name="Wang X.J."/>
            <person name="Zhu J.G."/>
            <person name="Ruan X.D."/>
            <person name="Zhao L."/>
            <person name="Wei J.T."/>
            <person name="Ye R.Z."/>
            <person name="Que T.C."/>
            <person name="Du C.H."/>
            <person name="Zhou Y.H."/>
            <person name="Cheng J.X."/>
            <person name="Dai P.F."/>
            <person name="Guo W.B."/>
            <person name="Han X.H."/>
            <person name="Huang E.J."/>
            <person name="Li L.F."/>
            <person name="Wei W."/>
            <person name="Gao Y.C."/>
            <person name="Liu J.Z."/>
            <person name="Shao H.Z."/>
            <person name="Wang X."/>
            <person name="Wang C.C."/>
            <person name="Yang T.C."/>
            <person name="Huo Q.B."/>
            <person name="Li W."/>
            <person name="Chen H.Y."/>
            <person name="Chen S.E."/>
            <person name="Zhou L.G."/>
            <person name="Ni X.B."/>
            <person name="Tian J.H."/>
            <person name="Sheng Y."/>
            <person name="Liu T."/>
            <person name="Pan Y.S."/>
            <person name="Xia L.Y."/>
            <person name="Li J."/>
            <person name="Zhao F."/>
            <person name="Cao W.C."/>
        </authorList>
    </citation>
    <scope>NUCLEOTIDE SEQUENCE [LARGE SCALE GENOMIC DNA]</scope>
    <source>
        <strain evidence="1">Iper-2018</strain>
    </source>
</reference>
<accession>A0AC60NSA2</accession>
<dbReference type="Proteomes" id="UP000805193">
    <property type="component" value="Unassembled WGS sequence"/>
</dbReference>
<proteinExistence type="predicted"/>
<gene>
    <name evidence="1" type="ORF">HPB47_012906</name>
</gene>
<name>A0AC60NSA2_IXOPE</name>
<protein>
    <submittedName>
        <fullName evidence="1">Uncharacterized protein</fullName>
    </submittedName>
</protein>
<evidence type="ECO:0000313" key="1">
    <source>
        <dbReference type="EMBL" id="KAG0409981.1"/>
    </source>
</evidence>
<dbReference type="EMBL" id="JABSTQ010011569">
    <property type="protein sequence ID" value="KAG0409981.1"/>
    <property type="molecule type" value="Genomic_DNA"/>
</dbReference>